<sequence length="269" mass="31466">MTGLVYLSTYFDNFYWHLTAAGRIILIKLLPYFDWRYLKNKQCIIEKNGIPSEKVSELFNCDLCEHINRIDVFESIDEDILTQHYLELDVPLIVTKGLENWPKNSSFVDDLILENDFYYSYPCKMSTNIYKGATTAGKILERARSFNEFFLHFQNCDLDAMKTLRKFTYRPSFLPAVYSPVLYNWLIWNRHYNATYDKVIDLVEKMALVGQVFGSMDVQLSPRYNCIEICPILDIKLNAGEVLVFTSLWDMTYRPNGGENVAVILETRD</sequence>
<organism evidence="1 2">
    <name type="scientific">Aromia moschata</name>
    <dbReference type="NCBI Taxonomy" id="1265417"/>
    <lineage>
        <taxon>Eukaryota</taxon>
        <taxon>Metazoa</taxon>
        <taxon>Ecdysozoa</taxon>
        <taxon>Arthropoda</taxon>
        <taxon>Hexapoda</taxon>
        <taxon>Insecta</taxon>
        <taxon>Pterygota</taxon>
        <taxon>Neoptera</taxon>
        <taxon>Endopterygota</taxon>
        <taxon>Coleoptera</taxon>
        <taxon>Polyphaga</taxon>
        <taxon>Cucujiformia</taxon>
        <taxon>Chrysomeloidea</taxon>
        <taxon>Cerambycidae</taxon>
        <taxon>Cerambycinae</taxon>
        <taxon>Callichromatini</taxon>
        <taxon>Aromia</taxon>
    </lineage>
</organism>
<dbReference type="Proteomes" id="UP001162162">
    <property type="component" value="Unassembled WGS sequence"/>
</dbReference>
<gene>
    <name evidence="1" type="ORF">NQ318_016545</name>
</gene>
<protein>
    <submittedName>
        <fullName evidence="1">Uncharacterized protein</fullName>
    </submittedName>
</protein>
<evidence type="ECO:0000313" key="1">
    <source>
        <dbReference type="EMBL" id="KAJ8956092.1"/>
    </source>
</evidence>
<proteinExistence type="predicted"/>
<accession>A0AAV8YWY8</accession>
<keyword evidence="2" id="KW-1185">Reference proteome</keyword>
<dbReference type="AlphaFoldDB" id="A0AAV8YWY8"/>
<comment type="caution">
    <text evidence="1">The sequence shown here is derived from an EMBL/GenBank/DDBJ whole genome shotgun (WGS) entry which is preliminary data.</text>
</comment>
<evidence type="ECO:0000313" key="2">
    <source>
        <dbReference type="Proteomes" id="UP001162162"/>
    </source>
</evidence>
<dbReference type="EMBL" id="JAPWTK010000033">
    <property type="protein sequence ID" value="KAJ8956092.1"/>
    <property type="molecule type" value="Genomic_DNA"/>
</dbReference>
<reference evidence="1" key="1">
    <citation type="journal article" date="2023" name="Insect Mol. Biol.">
        <title>Genome sequencing provides insights into the evolution of gene families encoding plant cell wall-degrading enzymes in longhorned beetles.</title>
        <authorList>
            <person name="Shin N.R."/>
            <person name="Okamura Y."/>
            <person name="Kirsch R."/>
            <person name="Pauchet Y."/>
        </authorList>
    </citation>
    <scope>NUCLEOTIDE SEQUENCE</scope>
    <source>
        <strain evidence="1">AMC_N1</strain>
    </source>
</reference>
<name>A0AAV8YWY8_9CUCU</name>